<dbReference type="RefSeq" id="WP_111419174.1">
    <property type="nucleotide sequence ID" value="NZ_NPEX01000062.1"/>
</dbReference>
<feature type="coiled-coil region" evidence="1">
    <location>
        <begin position="2"/>
        <end position="29"/>
    </location>
</feature>
<protein>
    <recommendedName>
        <fullName evidence="2">Bacteriophage tail tape measure C-terminal domain-containing protein</fullName>
    </recommendedName>
</protein>
<dbReference type="Proteomes" id="UP000249130">
    <property type="component" value="Unassembled WGS sequence"/>
</dbReference>
<evidence type="ECO:0000256" key="1">
    <source>
        <dbReference type="SAM" id="Coils"/>
    </source>
</evidence>
<evidence type="ECO:0000313" key="4">
    <source>
        <dbReference type="Proteomes" id="UP000249130"/>
    </source>
</evidence>
<keyword evidence="1" id="KW-0175">Coiled coil</keyword>
<dbReference type="OrthoDB" id="38641at2"/>
<organism evidence="3 4">
    <name type="scientific">Rhodoplanes roseus</name>
    <dbReference type="NCBI Taxonomy" id="29409"/>
    <lineage>
        <taxon>Bacteria</taxon>
        <taxon>Pseudomonadati</taxon>
        <taxon>Pseudomonadota</taxon>
        <taxon>Alphaproteobacteria</taxon>
        <taxon>Hyphomicrobiales</taxon>
        <taxon>Nitrobacteraceae</taxon>
        <taxon>Rhodoplanes</taxon>
    </lineage>
</organism>
<evidence type="ECO:0000313" key="3">
    <source>
        <dbReference type="EMBL" id="RAI43988.1"/>
    </source>
</evidence>
<reference evidence="3 4" key="1">
    <citation type="submission" date="2017-07" db="EMBL/GenBank/DDBJ databases">
        <title>Draft Genome Sequences of Select Purple Nonsulfur Bacteria.</title>
        <authorList>
            <person name="Lasarre B."/>
            <person name="Mckinlay J.B."/>
        </authorList>
    </citation>
    <scope>NUCLEOTIDE SEQUENCE [LARGE SCALE GENOMIC DNA]</scope>
    <source>
        <strain evidence="3 4">DSM 5909</strain>
    </source>
</reference>
<feature type="domain" description="Bacteriophage tail tape measure C-terminal" evidence="2">
    <location>
        <begin position="441"/>
        <end position="513"/>
    </location>
</feature>
<sequence length="670" mass="70633">MADDTERLIVLLEAKIDQFEKNLAKASRSADQGFGGIEKRAAKAADTISANLGKAAEGVTGVFKGFGSNFLGAAGISGLGLSALLATAIKINGELAKLPGLARTAGISTDRLQEVKFAGALKGVDNEAFVTSLGESTKLLDEAQRNVNSLSRLFNANGLSIRDQNGQLIKFDQLLEIAAKLMVNTRTEQEKIKIAEMLGLSREWIGALRNGPEVFRKSAEGAHDAGAVIDSQILDKAKTFERQWGEAVVKFKAGFTSALVDLADAFGDFWEKLIVDVPGAGFIRDKLREWAGGLDGMSLPELRETLKRSVEQGLGDIEVARIQAEIDRRTKSNPLTVTVTPEVAGDNKSTVVPQDKQDNPFRSAVFEAQKRIAATDAETRSIGLNSEARERAKLVADLESAAKKANTEAGFQNATVTDEQRVKINELADAMEAAARKQRQAHAQLLQFAVDGRDFTKSFDQVAVSAFSGFESAIASVVTGTNDAKAAFSNMATSILADLAKMIIRMQITAPLAQALGGVMTGTGFSGGGLVQVPKFASGGAVSGPGSSTSDSIPAMVSNGEYIVNAAASAKHRGLLEAINTGKVSRFADGGVVRGSSAFNAQTIASPALQINSVVNNNTGGFATVEQRTGSDGFTIETVVNLVNAGIADQTSRGRGPLSGVVKRQNRLRG</sequence>
<gene>
    <name evidence="3" type="ORF">CH341_11460</name>
</gene>
<keyword evidence="4" id="KW-1185">Reference proteome</keyword>
<dbReference type="InterPro" id="IPR006431">
    <property type="entry name" value="Phage_tape_meas_C"/>
</dbReference>
<dbReference type="EMBL" id="NPEX01000062">
    <property type="protein sequence ID" value="RAI43988.1"/>
    <property type="molecule type" value="Genomic_DNA"/>
</dbReference>
<dbReference type="Pfam" id="PF09718">
    <property type="entry name" value="Tape_meas_lam_C"/>
    <property type="match status" value="1"/>
</dbReference>
<evidence type="ECO:0000259" key="2">
    <source>
        <dbReference type="Pfam" id="PF09718"/>
    </source>
</evidence>
<accession>A0A327L8G4</accession>
<proteinExistence type="predicted"/>
<dbReference type="AlphaFoldDB" id="A0A327L8G4"/>
<comment type="caution">
    <text evidence="3">The sequence shown here is derived from an EMBL/GenBank/DDBJ whole genome shotgun (WGS) entry which is preliminary data.</text>
</comment>
<name>A0A327L8G4_9BRAD</name>